<dbReference type="InterPro" id="IPR050229">
    <property type="entry name" value="GlpE_sulfurtransferase"/>
</dbReference>
<dbReference type="SUPFAM" id="SSF52821">
    <property type="entry name" value="Rhodanese/Cell cycle control phosphatase"/>
    <property type="match status" value="1"/>
</dbReference>
<evidence type="ECO:0000259" key="1">
    <source>
        <dbReference type="PROSITE" id="PS50206"/>
    </source>
</evidence>
<keyword evidence="3" id="KW-1185">Reference proteome</keyword>
<dbReference type="PANTHER" id="PTHR43031">
    <property type="entry name" value="FAD-DEPENDENT OXIDOREDUCTASE"/>
    <property type="match status" value="1"/>
</dbReference>
<sequence length="104" mass="12191">MRHWTPTELAAHLNTQQPLHILDVREEWEYEIAHLEPSTLIPLGQLPSKLSHLDNHHEWLVVCHHGIRSAHACYYLERNGFQVINLTGGIDRWAKEVDHDMPLY</sequence>
<dbReference type="PANTHER" id="PTHR43031:SF17">
    <property type="entry name" value="SULFURTRANSFERASE YTWF-RELATED"/>
    <property type="match status" value="1"/>
</dbReference>
<dbReference type="STRING" id="525918.SAMN05660964_00628"/>
<dbReference type="InterPro" id="IPR036873">
    <property type="entry name" value="Rhodanese-like_dom_sf"/>
</dbReference>
<dbReference type="PROSITE" id="PS50206">
    <property type="entry name" value="RHODANESE_3"/>
    <property type="match status" value="1"/>
</dbReference>
<dbReference type="Proteomes" id="UP000199397">
    <property type="component" value="Unassembled WGS sequence"/>
</dbReference>
<reference evidence="2 3" key="1">
    <citation type="submission" date="2016-10" db="EMBL/GenBank/DDBJ databases">
        <authorList>
            <person name="de Groot N.N."/>
        </authorList>
    </citation>
    <scope>NUCLEOTIDE SEQUENCE [LARGE SCALE GENOMIC DNA]</scope>
    <source>
        <strain evidence="2 3">DSM 21228</strain>
    </source>
</reference>
<proteinExistence type="predicted"/>
<name>A0A1H3XBW6_9GAMM</name>
<evidence type="ECO:0000313" key="2">
    <source>
        <dbReference type="EMBL" id="SDZ96102.1"/>
    </source>
</evidence>
<dbReference type="Gene3D" id="3.40.250.10">
    <property type="entry name" value="Rhodanese-like domain"/>
    <property type="match status" value="1"/>
</dbReference>
<dbReference type="GO" id="GO:0016740">
    <property type="term" value="F:transferase activity"/>
    <property type="evidence" value="ECO:0007669"/>
    <property type="project" value="UniProtKB-KW"/>
</dbReference>
<evidence type="ECO:0000313" key="3">
    <source>
        <dbReference type="Proteomes" id="UP000199397"/>
    </source>
</evidence>
<dbReference type="Pfam" id="PF00581">
    <property type="entry name" value="Rhodanese"/>
    <property type="match status" value="1"/>
</dbReference>
<organism evidence="2 3">
    <name type="scientific">Thiothrix caldifontis</name>
    <dbReference type="NCBI Taxonomy" id="525918"/>
    <lineage>
        <taxon>Bacteria</taxon>
        <taxon>Pseudomonadati</taxon>
        <taxon>Pseudomonadota</taxon>
        <taxon>Gammaproteobacteria</taxon>
        <taxon>Thiotrichales</taxon>
        <taxon>Thiotrichaceae</taxon>
        <taxon>Thiothrix</taxon>
    </lineage>
</organism>
<dbReference type="EMBL" id="FNQP01000003">
    <property type="protein sequence ID" value="SDZ96102.1"/>
    <property type="molecule type" value="Genomic_DNA"/>
</dbReference>
<dbReference type="SMART" id="SM00450">
    <property type="entry name" value="RHOD"/>
    <property type="match status" value="1"/>
</dbReference>
<feature type="domain" description="Rhodanese" evidence="1">
    <location>
        <begin position="15"/>
        <end position="102"/>
    </location>
</feature>
<dbReference type="OrthoDB" id="9811849at2"/>
<dbReference type="RefSeq" id="WP_093065319.1">
    <property type="nucleotide sequence ID" value="NZ_FNQP01000003.1"/>
</dbReference>
<dbReference type="InterPro" id="IPR001763">
    <property type="entry name" value="Rhodanese-like_dom"/>
</dbReference>
<accession>A0A1H3XBW6</accession>
<dbReference type="AlphaFoldDB" id="A0A1H3XBW6"/>
<keyword evidence="2" id="KW-0808">Transferase</keyword>
<protein>
    <submittedName>
        <fullName evidence="2">Rhodanese-related sulfurtransferase</fullName>
    </submittedName>
</protein>
<gene>
    <name evidence="2" type="ORF">SAMN05660964_00628</name>
</gene>